<dbReference type="GO" id="GO:0000785">
    <property type="term" value="C:chromatin"/>
    <property type="evidence" value="ECO:0007669"/>
    <property type="project" value="TreeGrafter"/>
</dbReference>
<dbReference type="AlphaFoldDB" id="A0A137PHN3"/>
<dbReference type="GO" id="GO:0032454">
    <property type="term" value="F:histone H3K9 demethylase activity"/>
    <property type="evidence" value="ECO:0007669"/>
    <property type="project" value="InterPro"/>
</dbReference>
<name>A0A137PHN3_CONC2</name>
<dbReference type="SUPFAM" id="SSF51197">
    <property type="entry name" value="Clavaminate synthase-like"/>
    <property type="match status" value="1"/>
</dbReference>
<feature type="compositionally biased region" description="Basic residues" evidence="4">
    <location>
        <begin position="874"/>
        <end position="883"/>
    </location>
</feature>
<evidence type="ECO:0000256" key="2">
    <source>
        <dbReference type="ARBA" id="ARBA00022723"/>
    </source>
</evidence>
<dbReference type="InterPro" id="IPR003347">
    <property type="entry name" value="JmjC_dom"/>
</dbReference>
<dbReference type="InterPro" id="IPR045109">
    <property type="entry name" value="LSDs-like"/>
</dbReference>
<keyword evidence="2" id="KW-0479">Metal-binding</keyword>
<feature type="compositionally biased region" description="Polar residues" evidence="4">
    <location>
        <begin position="859"/>
        <end position="871"/>
    </location>
</feature>
<sequence>MTTNQQPGANENTEQTITSQVKELTLQNLPPNKQEDLTSSFEAKNALPSSVTEPTKNEPANLDLASELFPDSEQVSQKASLNGNGTSTEVSEVEPKTDNKIKTTTQDNFKLEAQLDNVQEQGNSQNNQEVPEIGSNLKKEAIQISGAESEPVQEVITPAKYEDLTEREKDFIRVFVEGDYANTDDPLPIEVSNEFFKEICPSPSHAKYLEDRLTPLLKLVDLPPVPPIKNQASELEVQYSVPLKDVEDRVTWTLQEVSCQKFEKGVPRCSHCVFKQTDNCRFKGIRILAIDNDTKKVVLTPPRWQEYSKDTITYPLMTISGKTREKKGKKYEAMNEVLKIYEEITEYVPKIEREKRQPLTDSQKIDYAQYIIANSNSPLKSFLTLQLDLFKHSTIYLKKLTTPGQHQCDQCRMTLLNIYYLGKHCGIELCYECYITASISNMKTRCIKGSRHTMTDFIPVTIYPKEIFEWLLEKSDEITRSNPLISTEVPSSMFVYNGSDSSLDESQRLFKPYPRGTEEQFKLEGYQSAMQKGIPIVIEDVTKHHYDEFSAEKFSEYYGEVYIEKLQGNSFKPTNTTLSSFFKGFTEYKEGEPKIKPRKIKDWPPFSDFRSLFPSLHSTFLNSLPFKECTHPDGLLNLATYLPEALNPPDLGPKMYIATGREYPDNKGTTPLHLDAADAVNIMTHSYTSGYEFSDSKCAALWHIFDYKDVDKIRAYLKNWNESRELKNRVDYSDYIHDQDIYLTPEMLQELKEQQGVVAYQIYQNPGDAVFIPAGCSHQVLNLSNCIKIATDYISSERTYQCMRVAYEFRRLPIYHLRHDDIVQTQNHIIFSNSKCISKLAQVKDELLDSISAPGASNKRGTSKTSTPSESASKRPRRNKASY</sequence>
<dbReference type="GO" id="GO:0031490">
    <property type="term" value="F:chromatin DNA binding"/>
    <property type="evidence" value="ECO:0007669"/>
    <property type="project" value="TreeGrafter"/>
</dbReference>
<dbReference type="STRING" id="796925.A0A137PHN3"/>
<feature type="compositionally biased region" description="Polar residues" evidence="4">
    <location>
        <begin position="73"/>
        <end position="90"/>
    </location>
</feature>
<gene>
    <name evidence="6" type="ORF">CONCODRAFT_76779</name>
</gene>
<comment type="subcellular location">
    <subcellularLocation>
        <location evidence="1">Nucleus</location>
    </subcellularLocation>
</comment>
<dbReference type="PANTHER" id="PTHR12549:SF38">
    <property type="entry name" value="JMJC DOMAIN-CONTAINING HISTONE DEMETHYLASE 2, ISOFORM A"/>
    <property type="match status" value="1"/>
</dbReference>
<feature type="domain" description="JmjC" evidence="5">
    <location>
        <begin position="613"/>
        <end position="810"/>
    </location>
</feature>
<protein>
    <recommendedName>
        <fullName evidence="5">JmjC domain-containing protein</fullName>
    </recommendedName>
</protein>
<feature type="region of interest" description="Disordered" evidence="4">
    <location>
        <begin position="1"/>
        <end position="106"/>
    </location>
</feature>
<dbReference type="GO" id="GO:0003712">
    <property type="term" value="F:transcription coregulator activity"/>
    <property type="evidence" value="ECO:0007669"/>
    <property type="project" value="TreeGrafter"/>
</dbReference>
<dbReference type="GO" id="GO:0000118">
    <property type="term" value="C:histone deacetylase complex"/>
    <property type="evidence" value="ECO:0007669"/>
    <property type="project" value="TreeGrafter"/>
</dbReference>
<dbReference type="EMBL" id="KQ964422">
    <property type="protein sequence ID" value="KXN74513.1"/>
    <property type="molecule type" value="Genomic_DNA"/>
</dbReference>
<reference evidence="6 7" key="1">
    <citation type="journal article" date="2015" name="Genome Biol. Evol.">
        <title>Phylogenomic analyses indicate that early fungi evolved digesting cell walls of algal ancestors of land plants.</title>
        <authorList>
            <person name="Chang Y."/>
            <person name="Wang S."/>
            <person name="Sekimoto S."/>
            <person name="Aerts A.L."/>
            <person name="Choi C."/>
            <person name="Clum A."/>
            <person name="LaButti K.M."/>
            <person name="Lindquist E.A."/>
            <person name="Yee Ngan C."/>
            <person name="Ohm R.A."/>
            <person name="Salamov A.A."/>
            <person name="Grigoriev I.V."/>
            <person name="Spatafora J.W."/>
            <person name="Berbee M.L."/>
        </authorList>
    </citation>
    <scope>NUCLEOTIDE SEQUENCE [LARGE SCALE GENOMIC DNA]</scope>
    <source>
        <strain evidence="6 7">NRRL 28638</strain>
    </source>
</reference>
<accession>A0A137PHN3</accession>
<keyword evidence="3" id="KW-0539">Nucleus</keyword>
<dbReference type="GO" id="GO:0006357">
    <property type="term" value="P:regulation of transcription by RNA polymerase II"/>
    <property type="evidence" value="ECO:0007669"/>
    <property type="project" value="TreeGrafter"/>
</dbReference>
<dbReference type="PANTHER" id="PTHR12549">
    <property type="entry name" value="JMJC DOMAIN-CONTAINING HISTONE DEMETHYLATION PROTEIN"/>
    <property type="match status" value="1"/>
</dbReference>
<evidence type="ECO:0000313" key="7">
    <source>
        <dbReference type="Proteomes" id="UP000070444"/>
    </source>
</evidence>
<keyword evidence="7" id="KW-1185">Reference proteome</keyword>
<dbReference type="SMART" id="SM00558">
    <property type="entry name" value="JmjC"/>
    <property type="match status" value="1"/>
</dbReference>
<dbReference type="GO" id="GO:0046872">
    <property type="term" value="F:metal ion binding"/>
    <property type="evidence" value="ECO:0007669"/>
    <property type="project" value="UniProtKB-KW"/>
</dbReference>
<evidence type="ECO:0000259" key="5">
    <source>
        <dbReference type="PROSITE" id="PS51184"/>
    </source>
</evidence>
<dbReference type="PROSITE" id="PS51184">
    <property type="entry name" value="JMJC"/>
    <property type="match status" value="1"/>
</dbReference>
<feature type="region of interest" description="Disordered" evidence="4">
    <location>
        <begin position="852"/>
        <end position="883"/>
    </location>
</feature>
<dbReference type="Gene3D" id="2.60.120.650">
    <property type="entry name" value="Cupin"/>
    <property type="match status" value="1"/>
</dbReference>
<proteinExistence type="predicted"/>
<dbReference type="OrthoDB" id="1667110at2759"/>
<evidence type="ECO:0000256" key="3">
    <source>
        <dbReference type="ARBA" id="ARBA00023242"/>
    </source>
</evidence>
<feature type="compositionally biased region" description="Polar residues" evidence="4">
    <location>
        <begin position="1"/>
        <end position="54"/>
    </location>
</feature>
<dbReference type="Proteomes" id="UP000070444">
    <property type="component" value="Unassembled WGS sequence"/>
</dbReference>
<dbReference type="OMA" id="SCIERRN"/>
<evidence type="ECO:0000256" key="1">
    <source>
        <dbReference type="ARBA" id="ARBA00004123"/>
    </source>
</evidence>
<evidence type="ECO:0000256" key="4">
    <source>
        <dbReference type="SAM" id="MobiDB-lite"/>
    </source>
</evidence>
<evidence type="ECO:0000313" key="6">
    <source>
        <dbReference type="EMBL" id="KXN74513.1"/>
    </source>
</evidence>
<organism evidence="6 7">
    <name type="scientific">Conidiobolus coronatus (strain ATCC 28846 / CBS 209.66 / NRRL 28638)</name>
    <name type="common">Delacroixia coronata</name>
    <dbReference type="NCBI Taxonomy" id="796925"/>
    <lineage>
        <taxon>Eukaryota</taxon>
        <taxon>Fungi</taxon>
        <taxon>Fungi incertae sedis</taxon>
        <taxon>Zoopagomycota</taxon>
        <taxon>Entomophthoromycotina</taxon>
        <taxon>Entomophthoromycetes</taxon>
        <taxon>Entomophthorales</taxon>
        <taxon>Ancylistaceae</taxon>
        <taxon>Conidiobolus</taxon>
    </lineage>
</organism>
<dbReference type="Pfam" id="PF02373">
    <property type="entry name" value="JmjC"/>
    <property type="match status" value="1"/>
</dbReference>